<evidence type="ECO:0000256" key="1">
    <source>
        <dbReference type="SAM" id="MobiDB-lite"/>
    </source>
</evidence>
<dbReference type="InterPro" id="IPR049191">
    <property type="entry name" value="SutA_RBD"/>
</dbReference>
<protein>
    <recommendedName>
        <fullName evidence="2">Transcriptional regulator SutA RNAP-binding domain-containing protein</fullName>
    </recommendedName>
</protein>
<name>A0A5C8ZMU2_9GAMM</name>
<feature type="domain" description="Transcriptional regulator SutA RNAP-binding" evidence="2">
    <location>
        <begin position="5"/>
        <end position="34"/>
    </location>
</feature>
<feature type="compositionally biased region" description="Basic and acidic residues" evidence="1">
    <location>
        <begin position="36"/>
        <end position="47"/>
    </location>
</feature>
<evidence type="ECO:0000259" key="2">
    <source>
        <dbReference type="Pfam" id="PF20661"/>
    </source>
</evidence>
<gene>
    <name evidence="3" type="ORF">FV139_20605</name>
</gene>
<dbReference type="AlphaFoldDB" id="A0A5C8ZMU2"/>
<proteinExistence type="predicted"/>
<organism evidence="3 4">
    <name type="scientific">Parahaliea maris</name>
    <dbReference type="NCBI Taxonomy" id="2716870"/>
    <lineage>
        <taxon>Bacteria</taxon>
        <taxon>Pseudomonadati</taxon>
        <taxon>Pseudomonadota</taxon>
        <taxon>Gammaproteobacteria</taxon>
        <taxon>Cellvibrionales</taxon>
        <taxon>Halieaceae</taxon>
        <taxon>Parahaliea</taxon>
    </lineage>
</organism>
<dbReference type="EMBL" id="VRZA01000012">
    <property type="protein sequence ID" value="TXS89082.1"/>
    <property type="molecule type" value="Genomic_DNA"/>
</dbReference>
<reference evidence="3 4" key="1">
    <citation type="submission" date="2019-08" db="EMBL/GenBank/DDBJ databases">
        <title>Parahaliea maris sp. nov., isolated from the surface seawater.</title>
        <authorList>
            <person name="Liu Y."/>
        </authorList>
    </citation>
    <scope>NUCLEOTIDE SEQUENCE [LARGE SCALE GENOMIC DNA]</scope>
    <source>
        <strain evidence="3 4">HSLHS9</strain>
    </source>
</reference>
<evidence type="ECO:0000313" key="3">
    <source>
        <dbReference type="EMBL" id="TXS89082.1"/>
    </source>
</evidence>
<sequence>MNQPEKTRADIERDVAEYLAGGGRVTPVAPGVTGEDFSRHLTQAERRQKQKRRTTATMESRRAGK</sequence>
<feature type="region of interest" description="Disordered" evidence="1">
    <location>
        <begin position="22"/>
        <end position="65"/>
    </location>
</feature>
<comment type="caution">
    <text evidence="3">The sequence shown here is derived from an EMBL/GenBank/DDBJ whole genome shotgun (WGS) entry which is preliminary data.</text>
</comment>
<evidence type="ECO:0000313" key="4">
    <source>
        <dbReference type="Proteomes" id="UP000321039"/>
    </source>
</evidence>
<accession>A0A5C8ZMU2</accession>
<dbReference type="Pfam" id="PF20661">
    <property type="entry name" value="SutA-RBD"/>
    <property type="match status" value="1"/>
</dbReference>
<keyword evidence="4" id="KW-1185">Reference proteome</keyword>
<dbReference type="Proteomes" id="UP000321039">
    <property type="component" value="Unassembled WGS sequence"/>
</dbReference>
<dbReference type="RefSeq" id="WP_148070380.1">
    <property type="nucleotide sequence ID" value="NZ_VRZA01000012.1"/>
</dbReference>